<dbReference type="EMBL" id="CAEZXZ010000081">
    <property type="protein sequence ID" value="CAB4704153.1"/>
    <property type="molecule type" value="Genomic_DNA"/>
</dbReference>
<protein>
    <submittedName>
        <fullName evidence="7">Unannotated protein</fullName>
    </submittedName>
</protein>
<keyword evidence="2 5" id="KW-0812">Transmembrane</keyword>
<feature type="transmembrane region" description="Helical" evidence="5">
    <location>
        <begin position="181"/>
        <end position="202"/>
    </location>
</feature>
<evidence type="ECO:0000256" key="2">
    <source>
        <dbReference type="ARBA" id="ARBA00022692"/>
    </source>
</evidence>
<organism evidence="7">
    <name type="scientific">freshwater metagenome</name>
    <dbReference type="NCBI Taxonomy" id="449393"/>
    <lineage>
        <taxon>unclassified sequences</taxon>
        <taxon>metagenomes</taxon>
        <taxon>ecological metagenomes</taxon>
    </lineage>
</organism>
<keyword evidence="3 5" id="KW-1133">Transmembrane helix</keyword>
<dbReference type="AlphaFoldDB" id="A0A6J6Q461"/>
<evidence type="ECO:0000256" key="3">
    <source>
        <dbReference type="ARBA" id="ARBA00022989"/>
    </source>
</evidence>
<dbReference type="GO" id="GO:0004129">
    <property type="term" value="F:cytochrome-c oxidase activity"/>
    <property type="evidence" value="ECO:0007669"/>
    <property type="project" value="InterPro"/>
</dbReference>
<dbReference type="InterPro" id="IPR035973">
    <property type="entry name" value="Cyt_c_oxidase_su3-like_sf"/>
</dbReference>
<dbReference type="PROSITE" id="PS50253">
    <property type="entry name" value="COX3"/>
    <property type="match status" value="1"/>
</dbReference>
<feature type="domain" description="Heme-copper oxidase subunit III family profile" evidence="6">
    <location>
        <begin position="1"/>
        <end position="209"/>
    </location>
</feature>
<feature type="transmembrane region" description="Helical" evidence="5">
    <location>
        <begin position="105"/>
        <end position="125"/>
    </location>
</feature>
<reference evidence="7" key="1">
    <citation type="submission" date="2020-05" db="EMBL/GenBank/DDBJ databases">
        <authorList>
            <person name="Chiriac C."/>
            <person name="Salcher M."/>
            <person name="Ghai R."/>
            <person name="Kavagutti S V."/>
        </authorList>
    </citation>
    <scope>NUCLEOTIDE SEQUENCE</scope>
</reference>
<sequence length="221" mass="23950">MSELTTKAEAAIPRSATTGEPVTTTARRNRLAIWLCIVSDATGTLALLVAYAYLWSLNVNDAWAPPKDTWADPLPFWLIFVGAVVAALAMWWAVAEIRHGHTGKFVAGSVIASVVALLALIGQIWQLSTFPFDITDGAYASATFWLCIATALHLSVVGFLTSAMIGRLRAGRITREDHSHARLVAMWMTWVCVAVFLGAFFATTMNASPNSNSPTFGTFQE</sequence>
<evidence type="ECO:0000256" key="4">
    <source>
        <dbReference type="ARBA" id="ARBA00023136"/>
    </source>
</evidence>
<evidence type="ECO:0000256" key="1">
    <source>
        <dbReference type="ARBA" id="ARBA00004141"/>
    </source>
</evidence>
<feature type="transmembrane region" description="Helical" evidence="5">
    <location>
        <begin position="74"/>
        <end position="93"/>
    </location>
</feature>
<dbReference type="Gene3D" id="1.20.120.80">
    <property type="entry name" value="Cytochrome c oxidase, subunit III, four-helix bundle"/>
    <property type="match status" value="1"/>
</dbReference>
<dbReference type="GO" id="GO:0016020">
    <property type="term" value="C:membrane"/>
    <property type="evidence" value="ECO:0007669"/>
    <property type="project" value="UniProtKB-SubCell"/>
</dbReference>
<feature type="transmembrane region" description="Helical" evidence="5">
    <location>
        <begin position="31"/>
        <end position="54"/>
    </location>
</feature>
<proteinExistence type="predicted"/>
<dbReference type="GO" id="GO:0022904">
    <property type="term" value="P:respiratory electron transport chain"/>
    <property type="evidence" value="ECO:0007669"/>
    <property type="project" value="InterPro"/>
</dbReference>
<evidence type="ECO:0000259" key="6">
    <source>
        <dbReference type="PROSITE" id="PS50253"/>
    </source>
</evidence>
<gene>
    <name evidence="7" type="ORF">UFOPK2625_00659</name>
</gene>
<dbReference type="InterPro" id="IPR000298">
    <property type="entry name" value="Cyt_c_oxidase-like_su3"/>
</dbReference>
<dbReference type="InterPro" id="IPR013833">
    <property type="entry name" value="Cyt_c_oxidase_su3_a-hlx"/>
</dbReference>
<dbReference type="SUPFAM" id="SSF81452">
    <property type="entry name" value="Cytochrome c oxidase subunit III-like"/>
    <property type="match status" value="1"/>
</dbReference>
<evidence type="ECO:0000256" key="5">
    <source>
        <dbReference type="SAM" id="Phobius"/>
    </source>
</evidence>
<name>A0A6J6Q461_9ZZZZ</name>
<accession>A0A6J6Q461</accession>
<evidence type="ECO:0000313" key="7">
    <source>
        <dbReference type="EMBL" id="CAB4704153.1"/>
    </source>
</evidence>
<feature type="transmembrane region" description="Helical" evidence="5">
    <location>
        <begin position="137"/>
        <end position="160"/>
    </location>
</feature>
<comment type="subcellular location">
    <subcellularLocation>
        <location evidence="1">Membrane</location>
        <topology evidence="1">Multi-pass membrane protein</topology>
    </subcellularLocation>
</comment>
<keyword evidence="4 5" id="KW-0472">Membrane</keyword>